<keyword evidence="2" id="KW-0575">Peroxidase</keyword>
<sequence length="162" mass="17684">MTNHSASDHTPRLDTGRLAPEVHRAMLELDRAASAGIDPGLAELVRIRASQLNRCAFCLDMHTTDALATGESAERIAHLSAWEVSRHCYTDKELAALELTEALTVAANGSASDLALAKAARHFDERELTHLIATVIAINVLNRLAISVRMTPGYYARGSRRR</sequence>
<evidence type="ECO:0000259" key="1">
    <source>
        <dbReference type="Pfam" id="PF02627"/>
    </source>
</evidence>
<dbReference type="PANTHER" id="PTHR34846">
    <property type="entry name" value="4-CARBOXYMUCONOLACTONE DECARBOXYLASE FAMILY PROTEIN (AFU_ORTHOLOGUE AFUA_6G11590)"/>
    <property type="match status" value="1"/>
</dbReference>
<dbReference type="Pfam" id="PF02627">
    <property type="entry name" value="CMD"/>
    <property type="match status" value="1"/>
</dbReference>
<dbReference type="NCBIfam" id="TIGR00778">
    <property type="entry name" value="ahpD_dom"/>
    <property type="match status" value="1"/>
</dbReference>
<dbReference type="InterPro" id="IPR029032">
    <property type="entry name" value="AhpD-like"/>
</dbReference>
<keyword evidence="2" id="KW-0560">Oxidoreductase</keyword>
<organism evidence="2 3">
    <name type="scientific">Streptomyces atratus</name>
    <dbReference type="NCBI Taxonomy" id="1893"/>
    <lineage>
        <taxon>Bacteria</taxon>
        <taxon>Bacillati</taxon>
        <taxon>Actinomycetota</taxon>
        <taxon>Actinomycetes</taxon>
        <taxon>Kitasatosporales</taxon>
        <taxon>Streptomycetaceae</taxon>
        <taxon>Streptomyces</taxon>
    </lineage>
</organism>
<dbReference type="Proteomes" id="UP000181909">
    <property type="component" value="Unassembled WGS sequence"/>
</dbReference>
<evidence type="ECO:0000313" key="3">
    <source>
        <dbReference type="Proteomes" id="UP000181909"/>
    </source>
</evidence>
<dbReference type="InterPro" id="IPR004675">
    <property type="entry name" value="AhpD_core"/>
</dbReference>
<dbReference type="STRING" id="1893.SAMN02787144_101354"/>
<reference evidence="2 3" key="1">
    <citation type="submission" date="2016-11" db="EMBL/GenBank/DDBJ databases">
        <authorList>
            <person name="Jaros S."/>
            <person name="Januszkiewicz K."/>
            <person name="Wedrychowicz H."/>
        </authorList>
    </citation>
    <scope>NUCLEOTIDE SEQUENCE [LARGE SCALE GENOMIC DNA]</scope>
    <source>
        <strain evidence="2 3">OK807</strain>
    </source>
</reference>
<feature type="domain" description="Carboxymuconolactone decarboxylase-like" evidence="1">
    <location>
        <begin position="20"/>
        <end position="101"/>
    </location>
</feature>
<dbReference type="OrthoDB" id="9801997at2"/>
<dbReference type="AlphaFoldDB" id="A0A1K2D8X3"/>
<gene>
    <name evidence="2" type="ORF">SAMN02787144_101354</name>
</gene>
<protein>
    <submittedName>
        <fullName evidence="2">Alkylhydroperoxidase AhpD family core domain-containing protein</fullName>
    </submittedName>
</protein>
<dbReference type="RefSeq" id="WP_072486927.1">
    <property type="nucleotide sequence ID" value="NZ_CP108276.1"/>
</dbReference>
<dbReference type="SUPFAM" id="SSF69118">
    <property type="entry name" value="AhpD-like"/>
    <property type="match status" value="1"/>
</dbReference>
<proteinExistence type="predicted"/>
<accession>A0A1K2D8X3</accession>
<dbReference type="InterPro" id="IPR003779">
    <property type="entry name" value="CMD-like"/>
</dbReference>
<dbReference type="GO" id="GO:0051920">
    <property type="term" value="F:peroxiredoxin activity"/>
    <property type="evidence" value="ECO:0007669"/>
    <property type="project" value="InterPro"/>
</dbReference>
<dbReference type="PANTHER" id="PTHR34846:SF10">
    <property type="entry name" value="CYTOPLASMIC PROTEIN"/>
    <property type="match status" value="1"/>
</dbReference>
<dbReference type="Gene3D" id="1.20.1290.10">
    <property type="entry name" value="AhpD-like"/>
    <property type="match status" value="1"/>
</dbReference>
<name>A0A1K2D8X3_STRAR</name>
<dbReference type="EMBL" id="FPJO01000013">
    <property type="protein sequence ID" value="SFY19831.1"/>
    <property type="molecule type" value="Genomic_DNA"/>
</dbReference>
<evidence type="ECO:0000313" key="2">
    <source>
        <dbReference type="EMBL" id="SFY19831.1"/>
    </source>
</evidence>